<dbReference type="AlphaFoldDB" id="A0A2A6CQD7"/>
<accession>A0A8R1UA84</accession>
<protein>
    <submittedName>
        <fullName evidence="2">Membrane transporter</fullName>
    </submittedName>
</protein>
<proteinExistence type="predicted"/>
<evidence type="ECO:0000256" key="1">
    <source>
        <dbReference type="ARBA" id="ARBA00004141"/>
    </source>
</evidence>
<dbReference type="InterPro" id="IPR011701">
    <property type="entry name" value="MFS"/>
</dbReference>
<evidence type="ECO:0000313" key="2">
    <source>
        <dbReference type="EnsemblMetazoa" id="PPA15549.1"/>
    </source>
</evidence>
<dbReference type="Proteomes" id="UP000005239">
    <property type="component" value="Unassembled WGS sequence"/>
</dbReference>
<name>A0A2A6CQD7_PRIPA</name>
<dbReference type="SUPFAM" id="SSF103473">
    <property type="entry name" value="MFS general substrate transporter"/>
    <property type="match status" value="1"/>
</dbReference>
<dbReference type="InterPro" id="IPR036259">
    <property type="entry name" value="MFS_trans_sf"/>
</dbReference>
<organism evidence="2 3">
    <name type="scientific">Pristionchus pacificus</name>
    <name type="common">Parasitic nematode worm</name>
    <dbReference type="NCBI Taxonomy" id="54126"/>
    <lineage>
        <taxon>Eukaryota</taxon>
        <taxon>Metazoa</taxon>
        <taxon>Ecdysozoa</taxon>
        <taxon>Nematoda</taxon>
        <taxon>Chromadorea</taxon>
        <taxon>Rhabditida</taxon>
        <taxon>Rhabditina</taxon>
        <taxon>Diplogasteromorpha</taxon>
        <taxon>Diplogasteroidea</taxon>
        <taxon>Neodiplogasteridae</taxon>
        <taxon>Pristionchus</taxon>
    </lineage>
</organism>
<dbReference type="Gene3D" id="1.20.1250.20">
    <property type="entry name" value="MFS general substrate transporter like domains"/>
    <property type="match status" value="2"/>
</dbReference>
<gene>
    <name evidence="2" type="primary">WBGene00105103</name>
</gene>
<dbReference type="Pfam" id="PF07690">
    <property type="entry name" value="MFS_1"/>
    <property type="match status" value="1"/>
</dbReference>
<dbReference type="GO" id="GO:0022857">
    <property type="term" value="F:transmembrane transporter activity"/>
    <property type="evidence" value="ECO:0007669"/>
    <property type="project" value="InterPro"/>
</dbReference>
<dbReference type="GO" id="GO:0016020">
    <property type="term" value="C:membrane"/>
    <property type="evidence" value="ECO:0007669"/>
    <property type="project" value="UniProtKB-SubCell"/>
</dbReference>
<accession>A0A2A6CQD7</accession>
<sequence length="480" mass="52147">MGVVHRFNVHGGFRYVRFIILVAAALYLAFVQASIIVFNVAYVEMADHTTSPLLESYLNLMRNQTAFSQSVGSAERIAPDSIDFDWAPSSLPLSQRRYTISSVHKSFAFAGSFAGSLFGTFPMLWLLRYAGARKAISSTMLIIGAVCAVLCGLTPLSISASFWLFVALRFASGFVSAPTLPLTGAIIEDWAAMEEKGLFISCLTGSIEIAMLFTLPVGALIAENISWPATFYIHALICAFFTLTLFLVYRDDPAKHPMLTIEEVKLIKQGKNGATDRAASPSTRTVLSSKAIWAVFIAAMGTYFVAQFLTIFSPQYFTSVLGYSTTIAGTMTIIPTIGLLPVKFITGVVSDRLNILSEVCKLRLFNSLSSFIGASILIVAVFVRPGVADVVATALIILPFIFYGFSTGGFQKAGVMIAREHAPFVFSLMHIFDMVALLAATFIIPLLTPDNTFAVLLISSNVVFTIFVKAEPDAWAIPKV</sequence>
<dbReference type="PANTHER" id="PTHR45757">
    <property type="entry name" value="PROTEIN CBG23364-RELATED"/>
    <property type="match status" value="1"/>
</dbReference>
<dbReference type="EnsemblMetazoa" id="PPA15549.1">
    <property type="protein sequence ID" value="PPA15549.1"/>
    <property type="gene ID" value="WBGene00105103"/>
</dbReference>
<reference evidence="3" key="1">
    <citation type="journal article" date="2008" name="Nat. Genet.">
        <title>The Pristionchus pacificus genome provides a unique perspective on nematode lifestyle and parasitism.</title>
        <authorList>
            <person name="Dieterich C."/>
            <person name="Clifton S.W."/>
            <person name="Schuster L.N."/>
            <person name="Chinwalla A."/>
            <person name="Delehaunty K."/>
            <person name="Dinkelacker I."/>
            <person name="Fulton L."/>
            <person name="Fulton R."/>
            <person name="Godfrey J."/>
            <person name="Minx P."/>
            <person name="Mitreva M."/>
            <person name="Roeseler W."/>
            <person name="Tian H."/>
            <person name="Witte H."/>
            <person name="Yang S.P."/>
            <person name="Wilson R.K."/>
            <person name="Sommer R.J."/>
        </authorList>
    </citation>
    <scope>NUCLEOTIDE SEQUENCE [LARGE SCALE GENOMIC DNA]</scope>
    <source>
        <strain evidence="3">PS312</strain>
    </source>
</reference>
<reference evidence="2" key="2">
    <citation type="submission" date="2022-06" db="UniProtKB">
        <authorList>
            <consortium name="EnsemblMetazoa"/>
        </authorList>
    </citation>
    <scope>IDENTIFICATION</scope>
    <source>
        <strain evidence="2">PS312</strain>
    </source>
</reference>
<keyword evidence="3" id="KW-1185">Reference proteome</keyword>
<dbReference type="OrthoDB" id="2985014at2759"/>
<dbReference type="InterPro" id="IPR020846">
    <property type="entry name" value="MFS_dom"/>
</dbReference>
<dbReference type="PROSITE" id="PS50850">
    <property type="entry name" value="MFS"/>
    <property type="match status" value="1"/>
</dbReference>
<comment type="subcellular location">
    <subcellularLocation>
        <location evidence="1">Membrane</location>
        <topology evidence="1">Multi-pass membrane protein</topology>
    </subcellularLocation>
</comment>
<dbReference type="PANTHER" id="PTHR45757:SF18">
    <property type="entry name" value="MAJOR FACILITATOR SUPERFAMILY (MFS) PROFILE DOMAIN-CONTAINING PROTEIN"/>
    <property type="match status" value="1"/>
</dbReference>
<evidence type="ECO:0000313" key="3">
    <source>
        <dbReference type="Proteomes" id="UP000005239"/>
    </source>
</evidence>